<reference evidence="2 3" key="1">
    <citation type="journal article" date="2014" name="Nature">
        <title>The genome of the recently domesticated crop plant sugar beet (Beta vulgaris).</title>
        <authorList>
            <person name="Dohm J.C."/>
            <person name="Minoche A.E."/>
            <person name="Holtgrawe D."/>
            <person name="Capella-Gutierrez S."/>
            <person name="Zakrzewski F."/>
            <person name="Tafer H."/>
            <person name="Rupp O."/>
            <person name="Sorensen T.R."/>
            <person name="Stracke R."/>
            <person name="Reinhardt R."/>
            <person name="Goesmann A."/>
            <person name="Kraft T."/>
            <person name="Schulz B."/>
            <person name="Stadler P.F."/>
            <person name="Schmidt T."/>
            <person name="Gabaldon T."/>
            <person name="Lehrach H."/>
            <person name="Weisshaar B."/>
            <person name="Himmelbauer H."/>
        </authorList>
    </citation>
    <scope>NUCLEOTIDE SEQUENCE [LARGE SCALE GENOMIC DNA]</scope>
    <source>
        <tissue evidence="2">Taproot</tissue>
    </source>
</reference>
<sequence>FAALITMMERSDIDVNLAEGITYLLSTLMQSDRLSASVIVAKFDDVTSILLRAVQAHAESAICTRHVLLCLSRTMSYVDRNVWANPNTVRVLQAMLVFAVDPRPKVRRTGQAGVVGILKTLAPNVPTIVAECVRLSCRRELDNADVGVMLHVTFRS</sequence>
<dbReference type="PANTHER" id="PTHR48287:SF1">
    <property type="entry name" value="ARM REPEAT SUPERFAMILY PROTEIN"/>
    <property type="match status" value="1"/>
</dbReference>
<name>A0A0J8BIV4_BETVV</name>
<evidence type="ECO:0000313" key="2">
    <source>
        <dbReference type="EMBL" id="KMS65585.1"/>
    </source>
</evidence>
<protein>
    <recommendedName>
        <fullName evidence="1">RRP12 N-terminal HEAT domain-containing protein</fullName>
    </recommendedName>
</protein>
<dbReference type="Gramene" id="KMS65585">
    <property type="protein sequence ID" value="KMS65585"/>
    <property type="gene ID" value="BVRB_034480"/>
</dbReference>
<keyword evidence="3" id="KW-1185">Reference proteome</keyword>
<dbReference type="AlphaFoldDB" id="A0A0J8BIV4"/>
<dbReference type="InterPro" id="IPR057860">
    <property type="entry name" value="HEAT_RRP12_N"/>
</dbReference>
<feature type="domain" description="RRP12 N-terminal HEAT" evidence="1">
    <location>
        <begin position="1"/>
        <end position="121"/>
    </location>
</feature>
<dbReference type="InterPro" id="IPR052087">
    <property type="entry name" value="RRP12"/>
</dbReference>
<dbReference type="Proteomes" id="UP000035740">
    <property type="component" value="Unassembled WGS sequence"/>
</dbReference>
<organism evidence="2 3">
    <name type="scientific">Beta vulgaris subsp. vulgaris</name>
    <name type="common">Beet</name>
    <dbReference type="NCBI Taxonomy" id="3555"/>
    <lineage>
        <taxon>Eukaryota</taxon>
        <taxon>Viridiplantae</taxon>
        <taxon>Streptophyta</taxon>
        <taxon>Embryophyta</taxon>
        <taxon>Tracheophyta</taxon>
        <taxon>Spermatophyta</taxon>
        <taxon>Magnoliopsida</taxon>
        <taxon>eudicotyledons</taxon>
        <taxon>Gunneridae</taxon>
        <taxon>Pentapetalae</taxon>
        <taxon>Caryophyllales</taxon>
        <taxon>Chenopodiaceae</taxon>
        <taxon>Betoideae</taxon>
        <taxon>Beta</taxon>
    </lineage>
</organism>
<proteinExistence type="predicted"/>
<feature type="non-terminal residue" evidence="2">
    <location>
        <position position="1"/>
    </location>
</feature>
<evidence type="ECO:0000259" key="1">
    <source>
        <dbReference type="Pfam" id="PF25772"/>
    </source>
</evidence>
<accession>A0A0J8BIV4</accession>
<gene>
    <name evidence="2" type="ORF">BVRB_034480</name>
</gene>
<dbReference type="Pfam" id="PF25772">
    <property type="entry name" value="HEAT_RRP12_N"/>
    <property type="match status" value="1"/>
</dbReference>
<dbReference type="PANTHER" id="PTHR48287">
    <property type="entry name" value="ARM REPEAT SUPERFAMILY PROTEIN"/>
    <property type="match status" value="1"/>
</dbReference>
<evidence type="ECO:0000313" key="3">
    <source>
        <dbReference type="Proteomes" id="UP000035740"/>
    </source>
</evidence>
<dbReference type="OrthoDB" id="2192888at2759"/>
<dbReference type="EMBL" id="KQ106568">
    <property type="protein sequence ID" value="KMS65585.1"/>
    <property type="molecule type" value="Genomic_DNA"/>
</dbReference>